<keyword evidence="4" id="KW-0472">Membrane</keyword>
<accession>A0A8A7K7R0</accession>
<dbReference type="PANTHER" id="PTHR30061:SF50">
    <property type="entry name" value="MALTOSE_MALTODEXTRIN-BINDING PERIPLASMIC PROTEIN"/>
    <property type="match status" value="1"/>
</dbReference>
<dbReference type="InterPro" id="IPR006059">
    <property type="entry name" value="SBP"/>
</dbReference>
<dbReference type="GO" id="GO:0042956">
    <property type="term" value="P:maltodextrin transmembrane transport"/>
    <property type="evidence" value="ECO:0007669"/>
    <property type="project" value="TreeGrafter"/>
</dbReference>
<proteinExistence type="inferred from homology"/>
<evidence type="ECO:0000256" key="1">
    <source>
        <dbReference type="ARBA" id="ARBA00008520"/>
    </source>
</evidence>
<reference evidence="5" key="1">
    <citation type="submission" date="2019-12" db="EMBL/GenBank/DDBJ databases">
        <authorList>
            <person name="zhang j."/>
            <person name="sun C.M."/>
        </authorList>
    </citation>
    <scope>NUCLEOTIDE SEQUENCE</scope>
    <source>
        <strain evidence="5">NS-1</strain>
    </source>
</reference>
<dbReference type="Gene3D" id="3.40.190.10">
    <property type="entry name" value="Periplasmic binding protein-like II"/>
    <property type="match status" value="2"/>
</dbReference>
<comment type="similarity">
    <text evidence="1">Belongs to the bacterial solute-binding protein 1 family.</text>
</comment>
<feature type="transmembrane region" description="Helical" evidence="4">
    <location>
        <begin position="41"/>
        <end position="64"/>
    </location>
</feature>
<keyword evidence="2" id="KW-0813">Transport</keyword>
<evidence type="ECO:0000256" key="4">
    <source>
        <dbReference type="SAM" id="Phobius"/>
    </source>
</evidence>
<dbReference type="GO" id="GO:1901982">
    <property type="term" value="F:maltose binding"/>
    <property type="evidence" value="ECO:0007669"/>
    <property type="project" value="TreeGrafter"/>
</dbReference>
<evidence type="ECO:0000256" key="3">
    <source>
        <dbReference type="ARBA" id="ARBA00022729"/>
    </source>
</evidence>
<dbReference type="GO" id="GO:0015768">
    <property type="term" value="P:maltose transport"/>
    <property type="evidence" value="ECO:0007669"/>
    <property type="project" value="TreeGrafter"/>
</dbReference>
<keyword evidence="6" id="KW-1185">Reference proteome</keyword>
<gene>
    <name evidence="5" type="ORF">GM661_05530</name>
</gene>
<dbReference type="Proteomes" id="UP000665020">
    <property type="component" value="Chromosome"/>
</dbReference>
<keyword evidence="3" id="KW-0732">Signal</keyword>
<protein>
    <submittedName>
        <fullName evidence="5">Extracellular solute-binding protein</fullName>
    </submittedName>
</protein>
<keyword evidence="4" id="KW-0812">Transmembrane</keyword>
<evidence type="ECO:0000313" key="6">
    <source>
        <dbReference type="Proteomes" id="UP000665020"/>
    </source>
</evidence>
<keyword evidence="4" id="KW-1133">Transmembrane helix</keyword>
<dbReference type="EMBL" id="CP046640">
    <property type="protein sequence ID" value="QTL97481.1"/>
    <property type="molecule type" value="Genomic_DNA"/>
</dbReference>
<name>A0A8A7K7R0_9FIRM</name>
<dbReference type="KEGG" id="ifn:GM661_05530"/>
<evidence type="ECO:0000313" key="5">
    <source>
        <dbReference type="EMBL" id="QTL97481.1"/>
    </source>
</evidence>
<dbReference type="AlphaFoldDB" id="A0A8A7K7R0"/>
<sequence>MFNLGPWAGNLFFRSIFNMEILPSSDIIFKKRRRMFLMRKYLERFYSITIFSLVFMLIGAVFSLNVYAKPVEVSLWHYFEHEAEALEKVVADYNAMQDEIEVIPTFVSREELMNQYTIGAISGELPDIGMVDSPNMASFVALDVFADITEYVEEWDDLQYFYDGPLNSTMDVEGKIHGLPNNSNCLALLVNMDILEAAGFDEPPTTWDEFYEIAAATTDPSNSIYGFSMSAVGNEEGTFQFIPWLYSSGASVSSLVSEKAISSLELLTNLVKEGYMSREVINWGQADAYNAFVAGKAAMLESGTWQIATMDEDIDDAFDYQYTLLPKGEEYASVIGGENFGVTVAASDVEACTDFIKFMQTAENNANWCEIAGKLPVRSDAAELKDFWTEDERYAVFTDAMNYAVARGPHPEWPIISEAIYSAVQAALIGEKTPEQAMKDAAAIINPILAEIPVAGSN</sequence>
<dbReference type="GO" id="GO:0055052">
    <property type="term" value="C:ATP-binding cassette (ABC) transporter complex, substrate-binding subunit-containing"/>
    <property type="evidence" value="ECO:0007669"/>
    <property type="project" value="TreeGrafter"/>
</dbReference>
<dbReference type="CDD" id="cd14748">
    <property type="entry name" value="PBP2_UgpB"/>
    <property type="match status" value="1"/>
</dbReference>
<evidence type="ECO:0000256" key="2">
    <source>
        <dbReference type="ARBA" id="ARBA00022448"/>
    </source>
</evidence>
<organism evidence="5 6">
    <name type="scientific">Iocasia fonsfrigidae</name>
    <dbReference type="NCBI Taxonomy" id="2682810"/>
    <lineage>
        <taxon>Bacteria</taxon>
        <taxon>Bacillati</taxon>
        <taxon>Bacillota</taxon>
        <taxon>Clostridia</taxon>
        <taxon>Halanaerobiales</taxon>
        <taxon>Halanaerobiaceae</taxon>
        <taxon>Iocasia</taxon>
    </lineage>
</organism>
<dbReference type="Pfam" id="PF13416">
    <property type="entry name" value="SBP_bac_8"/>
    <property type="match status" value="1"/>
</dbReference>
<dbReference type="PANTHER" id="PTHR30061">
    <property type="entry name" value="MALTOSE-BINDING PERIPLASMIC PROTEIN"/>
    <property type="match status" value="1"/>
</dbReference>
<dbReference type="SUPFAM" id="SSF53850">
    <property type="entry name" value="Periplasmic binding protein-like II"/>
    <property type="match status" value="1"/>
</dbReference>